<keyword evidence="3 7" id="KW-0032">Aminotransferase</keyword>
<dbReference type="GO" id="GO:0004084">
    <property type="term" value="F:branched-chain-amino-acid transaminase activity"/>
    <property type="evidence" value="ECO:0007669"/>
    <property type="project" value="InterPro"/>
</dbReference>
<dbReference type="PANTHER" id="PTHR11825">
    <property type="entry name" value="SUBGROUP IIII AMINOTRANSFERASE"/>
    <property type="match status" value="1"/>
</dbReference>
<dbReference type="PANTHER" id="PTHR11825:SF69">
    <property type="entry name" value="BRANCHED-CHAIN-AMINO-ACID AMINOTRANSFERASE"/>
    <property type="match status" value="1"/>
</dbReference>
<dbReference type="OrthoDB" id="1732691at2759"/>
<feature type="region of interest" description="Disordered" evidence="6">
    <location>
        <begin position="29"/>
        <end position="58"/>
    </location>
</feature>
<dbReference type="GO" id="GO:0009099">
    <property type="term" value="P:L-valine biosynthetic process"/>
    <property type="evidence" value="ECO:0007669"/>
    <property type="project" value="TreeGrafter"/>
</dbReference>
<keyword evidence="5" id="KW-0663">Pyridoxal phosphate</keyword>
<dbReference type="GO" id="GO:0005739">
    <property type="term" value="C:mitochondrion"/>
    <property type="evidence" value="ECO:0007669"/>
    <property type="project" value="TreeGrafter"/>
</dbReference>
<dbReference type="Proteomes" id="UP000247810">
    <property type="component" value="Unassembled WGS sequence"/>
</dbReference>
<dbReference type="VEuPathDB" id="FungiDB:BO71DRAFT_452161"/>
<gene>
    <name evidence="7" type="ORF">BO71DRAFT_452161</name>
</gene>
<evidence type="ECO:0000256" key="5">
    <source>
        <dbReference type="ARBA" id="ARBA00022898"/>
    </source>
</evidence>
<dbReference type="SUPFAM" id="SSF56752">
    <property type="entry name" value="D-aminoacid aminotransferase-like PLP-dependent enzymes"/>
    <property type="match status" value="1"/>
</dbReference>
<evidence type="ECO:0000256" key="4">
    <source>
        <dbReference type="ARBA" id="ARBA00022679"/>
    </source>
</evidence>
<evidence type="ECO:0000256" key="1">
    <source>
        <dbReference type="ARBA" id="ARBA00001933"/>
    </source>
</evidence>
<sequence>MCALRLVRYVHYPATPILLPATEPSFTSRIHPPNHPHTCPSTHPNCRSPGPPPPPATSLPPDPILIVADWTAEEGWATPQLVPYGPMEIMFAASVLHYSTSWYEGMKLYRGYDGHLRLFRPEANCARLRTSAERISLPDFDPEQVHLLIRKLCAVDGPRWLPSPGNFLYIRPTIVRTDSSLGVRVPHAARLFVIICCWATIQTADPTGMRLVVGEEGAVRAWPGGTGAAKVGANYGPTLQKHGRADHEVTESGSSNLFVLWRAAQGGIEVVTSPLERDLVLPGVTRNSILMLLRERLNGSNSWSYMMGEILSAYKENRLLGAFAVGTAYFVTPVSNIDFHGEGIRVPVDGTSHVALLQGWMADIMYGKVQRDCFKYSITMERKKNT</sequence>
<evidence type="ECO:0000256" key="6">
    <source>
        <dbReference type="SAM" id="MobiDB-lite"/>
    </source>
</evidence>
<dbReference type="STRING" id="1448320.A0A319D2C2"/>
<keyword evidence="8" id="KW-1185">Reference proteome</keyword>
<dbReference type="InterPro" id="IPR043131">
    <property type="entry name" value="BCAT-like_N"/>
</dbReference>
<dbReference type="EMBL" id="KZ825947">
    <property type="protein sequence ID" value="PYH91380.1"/>
    <property type="molecule type" value="Genomic_DNA"/>
</dbReference>
<comment type="similarity">
    <text evidence="2">Belongs to the class-IV pyridoxal-phosphate-dependent aminotransferase family.</text>
</comment>
<organism evidence="7 8">
    <name type="scientific">Aspergillus ellipticus CBS 707.79</name>
    <dbReference type="NCBI Taxonomy" id="1448320"/>
    <lineage>
        <taxon>Eukaryota</taxon>
        <taxon>Fungi</taxon>
        <taxon>Dikarya</taxon>
        <taxon>Ascomycota</taxon>
        <taxon>Pezizomycotina</taxon>
        <taxon>Eurotiomycetes</taxon>
        <taxon>Eurotiomycetidae</taxon>
        <taxon>Eurotiales</taxon>
        <taxon>Aspergillaceae</taxon>
        <taxon>Aspergillus</taxon>
        <taxon>Aspergillus subgen. Circumdati</taxon>
    </lineage>
</organism>
<dbReference type="PROSITE" id="PS00770">
    <property type="entry name" value="AA_TRANSFER_CLASS_4"/>
    <property type="match status" value="1"/>
</dbReference>
<dbReference type="Gene3D" id="3.30.470.10">
    <property type="match status" value="1"/>
</dbReference>
<feature type="compositionally biased region" description="Pro residues" evidence="6">
    <location>
        <begin position="49"/>
        <end position="58"/>
    </location>
</feature>
<name>A0A319D2C2_9EURO</name>
<dbReference type="InterPro" id="IPR043132">
    <property type="entry name" value="BCAT-like_C"/>
</dbReference>
<dbReference type="InterPro" id="IPR018300">
    <property type="entry name" value="Aminotrans_IV_CS"/>
</dbReference>
<reference evidence="7 8" key="1">
    <citation type="submission" date="2018-02" db="EMBL/GenBank/DDBJ databases">
        <title>The genomes of Aspergillus section Nigri reveals drivers in fungal speciation.</title>
        <authorList>
            <consortium name="DOE Joint Genome Institute"/>
            <person name="Vesth T.C."/>
            <person name="Nybo J."/>
            <person name="Theobald S."/>
            <person name="Brandl J."/>
            <person name="Frisvad J.C."/>
            <person name="Nielsen K.F."/>
            <person name="Lyhne E.K."/>
            <person name="Kogle M.E."/>
            <person name="Kuo A."/>
            <person name="Riley R."/>
            <person name="Clum A."/>
            <person name="Nolan M."/>
            <person name="Lipzen A."/>
            <person name="Salamov A."/>
            <person name="Henrissat B."/>
            <person name="Wiebenga A."/>
            <person name="De vries R.P."/>
            <person name="Grigoriev I.V."/>
            <person name="Mortensen U.H."/>
            <person name="Andersen M.R."/>
            <person name="Baker S.E."/>
        </authorList>
    </citation>
    <scope>NUCLEOTIDE SEQUENCE [LARGE SCALE GENOMIC DNA]</scope>
    <source>
        <strain evidence="7 8">CBS 707.79</strain>
    </source>
</reference>
<dbReference type="InterPro" id="IPR005786">
    <property type="entry name" value="B_amino_transII"/>
</dbReference>
<comment type="cofactor">
    <cofactor evidence="1">
        <name>pyridoxal 5'-phosphate</name>
        <dbReference type="ChEBI" id="CHEBI:597326"/>
    </cofactor>
</comment>
<accession>A0A319D2C2</accession>
<proteinExistence type="inferred from homology"/>
<protein>
    <submittedName>
        <fullName evidence="7">Branched-chain amino acid aminotransferase II</fullName>
    </submittedName>
</protein>
<dbReference type="Gene3D" id="3.20.10.10">
    <property type="entry name" value="D-amino Acid Aminotransferase, subunit A, domain 2"/>
    <property type="match status" value="1"/>
</dbReference>
<evidence type="ECO:0000313" key="7">
    <source>
        <dbReference type="EMBL" id="PYH91380.1"/>
    </source>
</evidence>
<dbReference type="AlphaFoldDB" id="A0A319D2C2"/>
<dbReference type="InterPro" id="IPR036038">
    <property type="entry name" value="Aminotransferase-like"/>
</dbReference>
<dbReference type="GO" id="GO:0009098">
    <property type="term" value="P:L-leucine biosynthetic process"/>
    <property type="evidence" value="ECO:0007669"/>
    <property type="project" value="TreeGrafter"/>
</dbReference>
<evidence type="ECO:0000256" key="3">
    <source>
        <dbReference type="ARBA" id="ARBA00022576"/>
    </source>
</evidence>
<keyword evidence="4 7" id="KW-0808">Transferase</keyword>
<evidence type="ECO:0000256" key="2">
    <source>
        <dbReference type="ARBA" id="ARBA00009320"/>
    </source>
</evidence>
<evidence type="ECO:0000313" key="8">
    <source>
        <dbReference type="Proteomes" id="UP000247810"/>
    </source>
</evidence>